<reference evidence="4" key="1">
    <citation type="submission" date="2017-06" db="EMBL/GenBank/DDBJ databases">
        <title>Complete Genome Sequence of Mycobacterium shigaense.</title>
        <authorList>
            <person name="Fukano H."/>
            <person name="Yoshida M."/>
            <person name="Kazumi Y."/>
            <person name="Ogura Y."/>
            <person name="Mitarai S."/>
            <person name="Hayashi T."/>
            <person name="Hoshino Y."/>
        </authorList>
    </citation>
    <scope>NUCLEOTIDE SEQUENCE [LARGE SCALE GENOMIC DNA]</scope>
    <source>
        <strain evidence="4">UN-152</strain>
    </source>
</reference>
<dbReference type="GO" id="GO:0016020">
    <property type="term" value="C:membrane"/>
    <property type="evidence" value="ECO:0007669"/>
    <property type="project" value="UniProtKB-SubCell"/>
</dbReference>
<protein>
    <submittedName>
        <fullName evidence="3">Uncharacterized protein</fullName>
    </submittedName>
</protein>
<evidence type="ECO:0000256" key="1">
    <source>
        <dbReference type="ARBA" id="ARBA00004370"/>
    </source>
</evidence>
<accession>A0A1Z4EC58</accession>
<dbReference type="KEGG" id="mshg:MSG_00360"/>
<sequence>MSPRRKIEPGEAPLLHDQPVPPGPAWRLPLTGAVAAVLMIAAITVCTLMLISHESRESTASKNREVLNYVTGFMTGFTSLDPFHANDYIARVQAQATGEFAKQYRDKANEILLQVARAEPATGTVLDAGVERWNDDGSVNVIVATEVTSKSPDGKQTFENTTRWMATTTREGNQWKISNLLRVV</sequence>
<evidence type="ECO:0000313" key="3">
    <source>
        <dbReference type="EMBL" id="BAX90526.1"/>
    </source>
</evidence>
<name>A0A1Z4EC58_9MYCO</name>
<proteinExistence type="predicted"/>
<dbReference type="EMBL" id="AP018164">
    <property type="protein sequence ID" value="BAX90526.1"/>
    <property type="molecule type" value="Genomic_DNA"/>
</dbReference>
<evidence type="ECO:0000256" key="2">
    <source>
        <dbReference type="ARBA" id="ARBA00023136"/>
    </source>
</evidence>
<keyword evidence="4" id="KW-1185">Reference proteome</keyword>
<dbReference type="OrthoDB" id="4620550at2"/>
<organism evidence="3 4">
    <name type="scientific">Mycobacterium shigaense</name>
    <dbReference type="NCBI Taxonomy" id="722731"/>
    <lineage>
        <taxon>Bacteria</taxon>
        <taxon>Bacillati</taxon>
        <taxon>Actinomycetota</taxon>
        <taxon>Actinomycetes</taxon>
        <taxon>Mycobacteriales</taxon>
        <taxon>Mycobacteriaceae</taxon>
        <taxon>Mycobacterium</taxon>
        <taxon>Mycobacterium simiae complex</taxon>
    </lineage>
</organism>
<dbReference type="Proteomes" id="UP000217736">
    <property type="component" value="Chromosome"/>
</dbReference>
<gene>
    <name evidence="3" type="ORF">MSG_00360</name>
</gene>
<dbReference type="PANTHER" id="PTHR37042">
    <property type="entry name" value="OUTER MEMBRANE PROTEIN RV1973"/>
    <property type="match status" value="1"/>
</dbReference>
<dbReference type="RefSeq" id="WP_096436576.1">
    <property type="nucleotide sequence ID" value="NZ_AP018164.1"/>
</dbReference>
<keyword evidence="2" id="KW-0472">Membrane</keyword>
<dbReference type="PANTHER" id="PTHR37042:SF4">
    <property type="entry name" value="OUTER MEMBRANE PROTEIN RV1973"/>
    <property type="match status" value="1"/>
</dbReference>
<evidence type="ECO:0000313" key="4">
    <source>
        <dbReference type="Proteomes" id="UP000217736"/>
    </source>
</evidence>
<comment type="subcellular location">
    <subcellularLocation>
        <location evidence="1">Membrane</location>
    </subcellularLocation>
</comment>
<dbReference type="AlphaFoldDB" id="A0A1Z4EC58"/>